<keyword evidence="2" id="KW-1133">Transmembrane helix</keyword>
<keyword evidence="3" id="KW-0732">Signal</keyword>
<comment type="caution">
    <text evidence="4">The sequence shown here is derived from an EMBL/GenBank/DDBJ whole genome shotgun (WGS) entry which is preliminary data.</text>
</comment>
<dbReference type="EMBL" id="JBGBPQ010000014">
    <property type="protein sequence ID" value="KAL1511059.1"/>
    <property type="molecule type" value="Genomic_DNA"/>
</dbReference>
<dbReference type="Proteomes" id="UP001515480">
    <property type="component" value="Unassembled WGS sequence"/>
</dbReference>
<evidence type="ECO:0000313" key="4">
    <source>
        <dbReference type="EMBL" id="KAL1511059.1"/>
    </source>
</evidence>
<accession>A0AB34J124</accession>
<evidence type="ECO:0000256" key="1">
    <source>
        <dbReference type="SAM" id="MobiDB-lite"/>
    </source>
</evidence>
<feature type="compositionally biased region" description="Low complexity" evidence="1">
    <location>
        <begin position="321"/>
        <end position="330"/>
    </location>
</feature>
<evidence type="ECO:0000256" key="2">
    <source>
        <dbReference type="SAM" id="Phobius"/>
    </source>
</evidence>
<gene>
    <name evidence="4" type="ORF">AB1Y20_005883</name>
</gene>
<feature type="signal peptide" evidence="3">
    <location>
        <begin position="1"/>
        <end position="18"/>
    </location>
</feature>
<feature type="region of interest" description="Disordered" evidence="1">
    <location>
        <begin position="319"/>
        <end position="359"/>
    </location>
</feature>
<reference evidence="4 5" key="1">
    <citation type="journal article" date="2024" name="Science">
        <title>Giant polyketide synthase enzymes in the biosynthesis of giant marine polyether toxins.</title>
        <authorList>
            <person name="Fallon T.R."/>
            <person name="Shende V.V."/>
            <person name="Wierzbicki I.H."/>
            <person name="Pendleton A.L."/>
            <person name="Watervoot N.F."/>
            <person name="Auber R.P."/>
            <person name="Gonzalez D.J."/>
            <person name="Wisecaver J.H."/>
            <person name="Moore B.S."/>
        </authorList>
    </citation>
    <scope>NUCLEOTIDE SEQUENCE [LARGE SCALE GENOMIC DNA]</scope>
    <source>
        <strain evidence="4 5">12B1</strain>
    </source>
</reference>
<feature type="chain" id="PRO_5044329079" evidence="3">
    <location>
        <begin position="19"/>
        <end position="400"/>
    </location>
</feature>
<name>A0AB34J124_PRYPA</name>
<proteinExistence type="predicted"/>
<keyword evidence="2" id="KW-0812">Transmembrane</keyword>
<protein>
    <submittedName>
        <fullName evidence="4">Uncharacterized protein</fullName>
    </submittedName>
</protein>
<keyword evidence="5" id="KW-1185">Reference proteome</keyword>
<feature type="compositionally biased region" description="Pro residues" evidence="1">
    <location>
        <begin position="331"/>
        <end position="350"/>
    </location>
</feature>
<evidence type="ECO:0000256" key="3">
    <source>
        <dbReference type="SAM" id="SignalP"/>
    </source>
</evidence>
<sequence length="400" mass="41179">MITVFLLAPLALEPLVLRRYEPPREGERSPTRLIDDNSLKRLSPTHQRKLLSAVSQFGNVAKTTVAASTAQTGSGSGWSNTALSLPVGTSIYGPFEAGFSSTQDSVIREQFGCSTPSSCYSAGGWDTRLAQGACAGQCGITLPRWSSGRLYSFADTCGGHTNYHFHQSMNCTYSATSGSTHSTQIGEGEDSAKTKLYGKWEDFSTSTLPSLDACGGHFGVTPDSNGASVYHNHVQDHPPFTYGCYGPNDAGGLVTIAQCRAINSQLCGTDSSSVESVTTDEGVISYDAYCPCFDGSGSGYGGGGKNTFADLVELPAISGASSSSSTTTTTSPPPPSPPPSSLSSPSPPPTTTTSGNSDDAPLIIGAICGGVGGLLVLVGVAFLCMSKGSSTVSSTTSTKS</sequence>
<dbReference type="AlphaFoldDB" id="A0AB34J124"/>
<feature type="transmembrane region" description="Helical" evidence="2">
    <location>
        <begin position="362"/>
        <end position="384"/>
    </location>
</feature>
<organism evidence="4 5">
    <name type="scientific">Prymnesium parvum</name>
    <name type="common">Toxic golden alga</name>
    <dbReference type="NCBI Taxonomy" id="97485"/>
    <lineage>
        <taxon>Eukaryota</taxon>
        <taxon>Haptista</taxon>
        <taxon>Haptophyta</taxon>
        <taxon>Prymnesiophyceae</taxon>
        <taxon>Prymnesiales</taxon>
        <taxon>Prymnesiaceae</taxon>
        <taxon>Prymnesium</taxon>
    </lineage>
</organism>
<evidence type="ECO:0000313" key="5">
    <source>
        <dbReference type="Proteomes" id="UP001515480"/>
    </source>
</evidence>
<keyword evidence="2" id="KW-0472">Membrane</keyword>